<name>A0A699Q1D0_TANCI</name>
<feature type="non-terminal residue" evidence="2">
    <location>
        <position position="125"/>
    </location>
</feature>
<reference evidence="2" key="1">
    <citation type="journal article" date="2019" name="Sci. Rep.">
        <title>Draft genome of Tanacetum cinerariifolium, the natural source of mosquito coil.</title>
        <authorList>
            <person name="Yamashiro T."/>
            <person name="Shiraishi A."/>
            <person name="Satake H."/>
            <person name="Nakayama K."/>
        </authorList>
    </citation>
    <scope>NUCLEOTIDE SEQUENCE</scope>
</reference>
<accession>A0A699Q1D0</accession>
<sequence>DGKFNFRCFPSELSVVETSKNEALSEEFDPKEYDKNVDDSEYPSSSMAQLLQAAAPEQTSFQMLAYALVDLNLPNLNESQVNEYAEFDFDNPENDSLSDMVKTGEEYIHLYGLETVDDPFVQTPN</sequence>
<dbReference type="AlphaFoldDB" id="A0A699Q1D0"/>
<feature type="compositionally biased region" description="Basic and acidic residues" evidence="1">
    <location>
        <begin position="28"/>
        <end position="38"/>
    </location>
</feature>
<comment type="caution">
    <text evidence="2">The sequence shown here is derived from an EMBL/GenBank/DDBJ whole genome shotgun (WGS) entry which is preliminary data.</text>
</comment>
<dbReference type="EMBL" id="BKCJ010978000">
    <property type="protein sequence ID" value="GFC58546.1"/>
    <property type="molecule type" value="Genomic_DNA"/>
</dbReference>
<evidence type="ECO:0000313" key="2">
    <source>
        <dbReference type="EMBL" id="GFC58546.1"/>
    </source>
</evidence>
<evidence type="ECO:0000256" key="1">
    <source>
        <dbReference type="SAM" id="MobiDB-lite"/>
    </source>
</evidence>
<gene>
    <name evidence="2" type="ORF">Tci_830516</name>
</gene>
<feature type="non-terminal residue" evidence="2">
    <location>
        <position position="1"/>
    </location>
</feature>
<proteinExistence type="predicted"/>
<organism evidence="2">
    <name type="scientific">Tanacetum cinerariifolium</name>
    <name type="common">Dalmatian daisy</name>
    <name type="synonym">Chrysanthemum cinerariifolium</name>
    <dbReference type="NCBI Taxonomy" id="118510"/>
    <lineage>
        <taxon>Eukaryota</taxon>
        <taxon>Viridiplantae</taxon>
        <taxon>Streptophyta</taxon>
        <taxon>Embryophyta</taxon>
        <taxon>Tracheophyta</taxon>
        <taxon>Spermatophyta</taxon>
        <taxon>Magnoliopsida</taxon>
        <taxon>eudicotyledons</taxon>
        <taxon>Gunneridae</taxon>
        <taxon>Pentapetalae</taxon>
        <taxon>asterids</taxon>
        <taxon>campanulids</taxon>
        <taxon>Asterales</taxon>
        <taxon>Asteraceae</taxon>
        <taxon>Asteroideae</taxon>
        <taxon>Anthemideae</taxon>
        <taxon>Anthemidinae</taxon>
        <taxon>Tanacetum</taxon>
    </lineage>
</organism>
<feature type="region of interest" description="Disordered" evidence="1">
    <location>
        <begin position="25"/>
        <end position="44"/>
    </location>
</feature>
<protein>
    <submittedName>
        <fullName evidence="2">Uncharacterized protein</fullName>
    </submittedName>
</protein>